<proteinExistence type="predicted"/>
<accession>A0A195C116</accession>
<organism evidence="1 2">
    <name type="scientific">Cyphomyrmex costatus</name>
    <dbReference type="NCBI Taxonomy" id="456900"/>
    <lineage>
        <taxon>Eukaryota</taxon>
        <taxon>Metazoa</taxon>
        <taxon>Ecdysozoa</taxon>
        <taxon>Arthropoda</taxon>
        <taxon>Hexapoda</taxon>
        <taxon>Insecta</taxon>
        <taxon>Pterygota</taxon>
        <taxon>Neoptera</taxon>
        <taxon>Endopterygota</taxon>
        <taxon>Hymenoptera</taxon>
        <taxon>Apocrita</taxon>
        <taxon>Aculeata</taxon>
        <taxon>Formicoidea</taxon>
        <taxon>Formicidae</taxon>
        <taxon>Myrmicinae</taxon>
        <taxon>Cyphomyrmex</taxon>
    </lineage>
</organism>
<keyword evidence="2" id="KW-1185">Reference proteome</keyword>
<dbReference type="EMBL" id="KQ978457">
    <property type="protein sequence ID" value="KYM93863.1"/>
    <property type="molecule type" value="Genomic_DNA"/>
</dbReference>
<dbReference type="AlphaFoldDB" id="A0A195C116"/>
<name>A0A195C116_9HYME</name>
<evidence type="ECO:0000313" key="2">
    <source>
        <dbReference type="Proteomes" id="UP000078542"/>
    </source>
</evidence>
<protein>
    <submittedName>
        <fullName evidence="1">Uncharacterized protein</fullName>
    </submittedName>
</protein>
<sequence>MILVTLAYPFGALHARQISAGDMILNQAFREERKRDVGERGGWSNLKRCTIARKFTASLVTVQQCSVPRAHRAGVNGAGFSQTRQATFRKPSWAAWMRPSHICGFPQNITVVRANKGKRETAVGGAVRGTHHTEWIRGWQPVGRKEKGEEEARGGEKLDGRIRKRVHRLGRLFVPVSYVLYTPVLTSSSRIVAPSLSAHPSRLSSSLGCPGTPLNSHVTVPATVLHSVHTDTERQRAHHRCVTKC</sequence>
<gene>
    <name evidence="1" type="ORF">ALC62_15565</name>
</gene>
<dbReference type="Proteomes" id="UP000078542">
    <property type="component" value="Unassembled WGS sequence"/>
</dbReference>
<reference evidence="1 2" key="1">
    <citation type="submission" date="2016-03" db="EMBL/GenBank/DDBJ databases">
        <title>Cyphomyrmex costatus WGS genome.</title>
        <authorList>
            <person name="Nygaard S."/>
            <person name="Hu H."/>
            <person name="Boomsma J."/>
            <person name="Zhang G."/>
        </authorList>
    </citation>
    <scope>NUCLEOTIDE SEQUENCE [LARGE SCALE GENOMIC DNA]</scope>
    <source>
        <strain evidence="1">MS0001</strain>
        <tissue evidence="1">Whole body</tissue>
    </source>
</reference>
<evidence type="ECO:0000313" key="1">
    <source>
        <dbReference type="EMBL" id="KYM93863.1"/>
    </source>
</evidence>